<organism evidence="1 2">
    <name type="scientific">Rhodovibrio sodomensis</name>
    <dbReference type="NCBI Taxonomy" id="1088"/>
    <lineage>
        <taxon>Bacteria</taxon>
        <taxon>Pseudomonadati</taxon>
        <taxon>Pseudomonadota</taxon>
        <taxon>Alphaproteobacteria</taxon>
        <taxon>Rhodospirillales</taxon>
        <taxon>Rhodovibrionaceae</taxon>
        <taxon>Rhodovibrio</taxon>
    </lineage>
</organism>
<reference evidence="1 2" key="1">
    <citation type="journal article" date="2020" name="Microorganisms">
        <title>Osmotic Adaptation and Compatible Solute Biosynthesis of Phototrophic Bacteria as Revealed from Genome Analyses.</title>
        <authorList>
            <person name="Imhoff J.F."/>
            <person name="Rahn T."/>
            <person name="Kunzel S."/>
            <person name="Keller A."/>
            <person name="Neulinger S.C."/>
        </authorList>
    </citation>
    <scope>NUCLEOTIDE SEQUENCE [LARGE SCALE GENOMIC DNA]</scope>
    <source>
        <strain evidence="1 2">DSM 9895</strain>
    </source>
</reference>
<evidence type="ECO:0000313" key="2">
    <source>
        <dbReference type="Proteomes" id="UP001296873"/>
    </source>
</evidence>
<proteinExistence type="predicted"/>
<accession>A0ABS1DEB1</accession>
<sequence length="88" mass="9632">MPFQEIALVCGLLGMIGLMRPALKADAFAKRESELAEAVLHSKTDDFIKEMLNKRAGRPPPSWSRLDSLALRGGYGLLAVSYVIQLST</sequence>
<name>A0ABS1DEB1_9PROT</name>
<dbReference type="EMBL" id="NRRL01000030">
    <property type="protein sequence ID" value="MBK1668775.1"/>
    <property type="molecule type" value="Genomic_DNA"/>
</dbReference>
<protein>
    <submittedName>
        <fullName evidence="1">Uncharacterized protein</fullName>
    </submittedName>
</protein>
<dbReference type="Proteomes" id="UP001296873">
    <property type="component" value="Unassembled WGS sequence"/>
</dbReference>
<keyword evidence="2" id="KW-1185">Reference proteome</keyword>
<gene>
    <name evidence="1" type="ORF">CKO28_12115</name>
</gene>
<dbReference type="RefSeq" id="WP_200341095.1">
    <property type="nucleotide sequence ID" value="NZ_NRRL01000030.1"/>
</dbReference>
<comment type="caution">
    <text evidence="1">The sequence shown here is derived from an EMBL/GenBank/DDBJ whole genome shotgun (WGS) entry which is preliminary data.</text>
</comment>
<evidence type="ECO:0000313" key="1">
    <source>
        <dbReference type="EMBL" id="MBK1668775.1"/>
    </source>
</evidence>